<dbReference type="InterPro" id="IPR007751">
    <property type="entry name" value="DUF676_lipase-like"/>
</dbReference>
<dbReference type="OrthoDB" id="556502at2"/>
<dbReference type="AlphaFoldDB" id="A0A5C6FDL1"/>
<protein>
    <submittedName>
        <fullName evidence="3">Alpha/beta hydrolase family protein</fullName>
    </submittedName>
</protein>
<dbReference type="PANTHER" id="PTHR37946:SF1">
    <property type="entry name" value="SLL1969 PROTEIN"/>
    <property type="match status" value="1"/>
</dbReference>
<evidence type="ECO:0000256" key="1">
    <source>
        <dbReference type="SAM" id="SignalP"/>
    </source>
</evidence>
<evidence type="ECO:0000259" key="2">
    <source>
        <dbReference type="Pfam" id="PF05057"/>
    </source>
</evidence>
<feature type="signal peptide" evidence="1">
    <location>
        <begin position="1"/>
        <end position="22"/>
    </location>
</feature>
<accession>A0A5C6FDL1</accession>
<evidence type="ECO:0000313" key="3">
    <source>
        <dbReference type="EMBL" id="TWU58747.1"/>
    </source>
</evidence>
<gene>
    <name evidence="3" type="ORF">Poly51_15270</name>
</gene>
<dbReference type="InterPro" id="IPR029058">
    <property type="entry name" value="AB_hydrolase_fold"/>
</dbReference>
<organism evidence="3 4">
    <name type="scientific">Rubripirellula tenax</name>
    <dbReference type="NCBI Taxonomy" id="2528015"/>
    <lineage>
        <taxon>Bacteria</taxon>
        <taxon>Pseudomonadati</taxon>
        <taxon>Planctomycetota</taxon>
        <taxon>Planctomycetia</taxon>
        <taxon>Pirellulales</taxon>
        <taxon>Pirellulaceae</taxon>
        <taxon>Rubripirellula</taxon>
    </lineage>
</organism>
<keyword evidence="1" id="KW-0732">Signal</keyword>
<dbReference type="RefSeq" id="WP_146455856.1">
    <property type="nucleotide sequence ID" value="NZ_SJPW01000002.1"/>
</dbReference>
<dbReference type="EMBL" id="SJPW01000002">
    <property type="protein sequence ID" value="TWU58747.1"/>
    <property type="molecule type" value="Genomic_DNA"/>
</dbReference>
<dbReference type="SUPFAM" id="SSF53474">
    <property type="entry name" value="alpha/beta-Hydrolases"/>
    <property type="match status" value="1"/>
</dbReference>
<keyword evidence="4" id="KW-1185">Reference proteome</keyword>
<comment type="caution">
    <text evidence="3">The sequence shown here is derived from an EMBL/GenBank/DDBJ whole genome shotgun (WGS) entry which is preliminary data.</text>
</comment>
<dbReference type="Proteomes" id="UP000318288">
    <property type="component" value="Unassembled WGS sequence"/>
</dbReference>
<dbReference type="PANTHER" id="PTHR37946">
    <property type="entry name" value="SLL1969 PROTEIN"/>
    <property type="match status" value="1"/>
</dbReference>
<dbReference type="Pfam" id="PF05057">
    <property type="entry name" value="DUF676"/>
    <property type="match status" value="1"/>
</dbReference>
<sequence precursor="true">MRTILVITLLTLAVAIVGGVTAESSAADENDFSDSDDSMTAHFNIPTKTGGGTQLWTDHVYRGGFRVQQNVWTGHWRLIDDADVRRAWGSREGCQAKLDRMKPLTAKPDATSQHVIVLLHGLMRTHHCMKPLEADFAKAGFTNVVRFSYASSRSSIGDHASALREIMEAMPTDTQFSFVGHSMGNIVVRHLIGDLQRASDPSGVLGRCRSMVMLGPPNQGAAIATRLAPTGVYGWLTGKGGLELGPQWKEFEGKLATPPFPFMIIAGDVSKNLIQNPLVDGSSDFVVSVEEATLEGAEAIETVAVLHSFLMNDAGANKMTVDFIKSH</sequence>
<reference evidence="3 4" key="1">
    <citation type="submission" date="2019-02" db="EMBL/GenBank/DDBJ databases">
        <title>Deep-cultivation of Planctomycetes and their phenomic and genomic characterization uncovers novel biology.</title>
        <authorList>
            <person name="Wiegand S."/>
            <person name="Jogler M."/>
            <person name="Boedeker C."/>
            <person name="Pinto D."/>
            <person name="Vollmers J."/>
            <person name="Rivas-Marin E."/>
            <person name="Kohn T."/>
            <person name="Peeters S.H."/>
            <person name="Heuer A."/>
            <person name="Rast P."/>
            <person name="Oberbeckmann S."/>
            <person name="Bunk B."/>
            <person name="Jeske O."/>
            <person name="Meyerdierks A."/>
            <person name="Storesund J.E."/>
            <person name="Kallscheuer N."/>
            <person name="Luecker S."/>
            <person name="Lage O.M."/>
            <person name="Pohl T."/>
            <person name="Merkel B.J."/>
            <person name="Hornburger P."/>
            <person name="Mueller R.-W."/>
            <person name="Bruemmer F."/>
            <person name="Labrenz M."/>
            <person name="Spormann A.M."/>
            <person name="Op Den Camp H."/>
            <person name="Overmann J."/>
            <person name="Amann R."/>
            <person name="Jetten M.S.M."/>
            <person name="Mascher T."/>
            <person name="Medema M.H."/>
            <person name="Devos D.P."/>
            <person name="Kaster A.-K."/>
            <person name="Ovreas L."/>
            <person name="Rohde M."/>
            <person name="Galperin M.Y."/>
            <person name="Jogler C."/>
        </authorList>
    </citation>
    <scope>NUCLEOTIDE SEQUENCE [LARGE SCALE GENOMIC DNA]</scope>
    <source>
        <strain evidence="3 4">Poly51</strain>
    </source>
</reference>
<proteinExistence type="predicted"/>
<feature type="domain" description="DUF676" evidence="2">
    <location>
        <begin position="112"/>
        <end position="200"/>
    </location>
</feature>
<dbReference type="Gene3D" id="3.40.50.1820">
    <property type="entry name" value="alpha/beta hydrolase"/>
    <property type="match status" value="1"/>
</dbReference>
<dbReference type="GO" id="GO:0016787">
    <property type="term" value="F:hydrolase activity"/>
    <property type="evidence" value="ECO:0007669"/>
    <property type="project" value="UniProtKB-KW"/>
</dbReference>
<feature type="chain" id="PRO_5023016802" evidence="1">
    <location>
        <begin position="23"/>
        <end position="327"/>
    </location>
</feature>
<keyword evidence="3" id="KW-0378">Hydrolase</keyword>
<name>A0A5C6FDL1_9BACT</name>
<evidence type="ECO:0000313" key="4">
    <source>
        <dbReference type="Proteomes" id="UP000318288"/>
    </source>
</evidence>